<sequence length="42" mass="4622">MKVLLKQPAVAAITMNHLHQRPRRISILLVATPPHAETIAIA</sequence>
<gene>
    <name evidence="1" type="ORF">RE6C_03985</name>
</gene>
<comment type="caution">
    <text evidence="1">The sequence shown here is derived from an EMBL/GenBank/DDBJ whole genome shotgun (WGS) entry which is preliminary data.</text>
</comment>
<name>M2AZ83_9BACT</name>
<dbReference type="PATRIC" id="fig|1263867.3.peg.4268"/>
<proteinExistence type="predicted"/>
<accession>M2AZ83</accession>
<reference evidence="1" key="1">
    <citation type="submission" date="2012-11" db="EMBL/GenBank/DDBJ databases">
        <title>Permanent draft genomes of Rhodopirellula europaea strain SH398 and 6C.</title>
        <authorList>
            <person name="Richter M."/>
            <person name="Richter-Heitmann T."/>
            <person name="Frank C."/>
            <person name="Harder J."/>
            <person name="Glockner F.O."/>
        </authorList>
    </citation>
    <scope>NUCLEOTIDE SEQUENCE</scope>
    <source>
        <strain evidence="1">6C</strain>
    </source>
</reference>
<organism evidence="1 2">
    <name type="scientific">Rhodopirellula europaea 6C</name>
    <dbReference type="NCBI Taxonomy" id="1263867"/>
    <lineage>
        <taxon>Bacteria</taxon>
        <taxon>Pseudomonadati</taxon>
        <taxon>Planctomycetota</taxon>
        <taxon>Planctomycetia</taxon>
        <taxon>Pirellulales</taxon>
        <taxon>Pirellulaceae</taxon>
        <taxon>Rhodopirellula</taxon>
    </lineage>
</organism>
<evidence type="ECO:0000313" key="2">
    <source>
        <dbReference type="Proteomes" id="UP000011529"/>
    </source>
</evidence>
<reference evidence="1" key="2">
    <citation type="journal article" date="2013" name="Mar. Genomics">
        <title>Expression of sulfatases in Rhodopirellula baltica and the diversity of sulfatases in the genus Rhodopirellula.</title>
        <authorList>
            <person name="Wegner C.E."/>
            <person name="Richter-Heitmann T."/>
            <person name="Klindworth A."/>
            <person name="Klockow C."/>
            <person name="Richter M."/>
            <person name="Achstetter T."/>
            <person name="Glockner F.O."/>
            <person name="Harder J."/>
        </authorList>
    </citation>
    <scope>NUCLEOTIDE SEQUENCE [LARGE SCALE GENOMIC DNA]</scope>
    <source>
        <strain evidence="1">6C</strain>
    </source>
</reference>
<protein>
    <submittedName>
        <fullName evidence="1">Uncharacterized protein</fullName>
    </submittedName>
</protein>
<dbReference type="EMBL" id="ANMO01000182">
    <property type="protein sequence ID" value="EMB15284.1"/>
    <property type="molecule type" value="Genomic_DNA"/>
</dbReference>
<keyword evidence="2" id="KW-1185">Reference proteome</keyword>
<dbReference type="Proteomes" id="UP000011529">
    <property type="component" value="Unassembled WGS sequence"/>
</dbReference>
<evidence type="ECO:0000313" key="1">
    <source>
        <dbReference type="EMBL" id="EMB15284.1"/>
    </source>
</evidence>
<dbReference type="AlphaFoldDB" id="M2AZ83"/>